<dbReference type="Proteomes" id="UP001566476">
    <property type="component" value="Unassembled WGS sequence"/>
</dbReference>
<keyword evidence="4" id="KW-0804">Transcription</keyword>
<name>A0ABV4I2Q8_9ACTN</name>
<dbReference type="PANTHER" id="PTHR35807">
    <property type="entry name" value="TRANSCRIPTIONAL REGULATOR REDD-RELATED"/>
    <property type="match status" value="1"/>
</dbReference>
<organism evidence="7 8">
    <name type="scientific">Kineococcus mangrovi</name>
    <dbReference type="NCBI Taxonomy" id="1660183"/>
    <lineage>
        <taxon>Bacteria</taxon>
        <taxon>Bacillati</taxon>
        <taxon>Actinomycetota</taxon>
        <taxon>Actinomycetes</taxon>
        <taxon>Kineosporiales</taxon>
        <taxon>Kineosporiaceae</taxon>
        <taxon>Kineococcus</taxon>
    </lineage>
</organism>
<dbReference type="InterPro" id="IPR011990">
    <property type="entry name" value="TPR-like_helical_dom_sf"/>
</dbReference>
<comment type="caution">
    <text evidence="7">The sequence shown here is derived from an EMBL/GenBank/DDBJ whole genome shotgun (WGS) entry which is preliminary data.</text>
</comment>
<dbReference type="Gene3D" id="1.25.40.10">
    <property type="entry name" value="Tetratricopeptide repeat domain"/>
    <property type="match status" value="1"/>
</dbReference>
<sequence length="612" mass="63807">MDVRIGLLGPVVAWRGVEGDEGTAAEIALPGPRHREVLARLALAGGRVVPVDVLVEDLWTAPPAGAVTAVRTFVAALRRALEPDRPARAPARTLVTVGAGYALRAATDVDASRVPADADVPTLEGALALWRGPALDGLGQTPWVRAERDRLTGERLRVVELLAAARLRSANPGSAVPDLLRHTEENPWREEGWRLLALALAAAGRRAEALDVLRSARSLLVGELGLDPGPGLREAEATVLADGPGVRWEASVDALRHLAVTGAEGLRAARSGRSAALDAFEAGGAPTPRTAARVVGGFDVPALWWRSDDPAQAARVVAAAEHLLRAGPGEPGRARLLATLAVERRGVGGSAAPAAEAERLARRLGDPTLLVHALGARYLAGFEDGTTADRRRTGEELVAVSARHELWAHEVLGHLVVAHTACATADLVTADRHVRAARDLAAAEGAPLVEVFTGWYGALREALDGARFETVLAGYRRQVEATRGQGMPGLEEGLLEVAVAAAHLQHGRAVPGACAAGPFAAWTGPLALLGSGDREAARTALRAAGEPPPGHFADLFRCFLAAAAAELRDDVVSARLLPRLEPVADEFAGAGSGMVTAGPVAGFVDRLRDLTG</sequence>
<dbReference type="PANTHER" id="PTHR35807:SF1">
    <property type="entry name" value="TRANSCRIPTIONAL REGULATOR REDD"/>
    <property type="match status" value="1"/>
</dbReference>
<keyword evidence="2" id="KW-0805">Transcription regulation</keyword>
<dbReference type="InterPro" id="IPR016032">
    <property type="entry name" value="Sig_transdc_resp-reg_C-effctor"/>
</dbReference>
<evidence type="ECO:0000256" key="2">
    <source>
        <dbReference type="ARBA" id="ARBA00023015"/>
    </source>
</evidence>
<feature type="domain" description="OmpR/PhoB-type" evidence="6">
    <location>
        <begin position="1"/>
        <end position="105"/>
    </location>
</feature>
<dbReference type="Pfam" id="PF00486">
    <property type="entry name" value="Trans_reg_C"/>
    <property type="match status" value="1"/>
</dbReference>
<dbReference type="SUPFAM" id="SSF48452">
    <property type="entry name" value="TPR-like"/>
    <property type="match status" value="1"/>
</dbReference>
<dbReference type="SMART" id="SM01043">
    <property type="entry name" value="BTAD"/>
    <property type="match status" value="1"/>
</dbReference>
<keyword evidence="8" id="KW-1185">Reference proteome</keyword>
<protein>
    <submittedName>
        <fullName evidence="7">BTAD domain-containing putative transcriptional regulator</fullName>
    </submittedName>
</protein>
<comment type="similarity">
    <text evidence="1">Belongs to the AfsR/DnrI/RedD regulatory family.</text>
</comment>
<feature type="DNA-binding region" description="OmpR/PhoB-type" evidence="5">
    <location>
        <begin position="1"/>
        <end position="105"/>
    </location>
</feature>
<proteinExistence type="inferred from homology"/>
<dbReference type="InterPro" id="IPR001867">
    <property type="entry name" value="OmpR/PhoB-type_DNA-bd"/>
</dbReference>
<dbReference type="Pfam" id="PF03704">
    <property type="entry name" value="BTAD"/>
    <property type="match status" value="1"/>
</dbReference>
<dbReference type="InterPro" id="IPR051677">
    <property type="entry name" value="AfsR-DnrI-RedD_regulator"/>
</dbReference>
<evidence type="ECO:0000256" key="3">
    <source>
        <dbReference type="ARBA" id="ARBA00023125"/>
    </source>
</evidence>
<evidence type="ECO:0000256" key="4">
    <source>
        <dbReference type="ARBA" id="ARBA00023163"/>
    </source>
</evidence>
<evidence type="ECO:0000256" key="5">
    <source>
        <dbReference type="PROSITE-ProRule" id="PRU01091"/>
    </source>
</evidence>
<evidence type="ECO:0000313" key="7">
    <source>
        <dbReference type="EMBL" id="MEZ0491487.1"/>
    </source>
</evidence>
<dbReference type="InterPro" id="IPR005158">
    <property type="entry name" value="BTAD"/>
</dbReference>
<evidence type="ECO:0000313" key="8">
    <source>
        <dbReference type="Proteomes" id="UP001566476"/>
    </source>
</evidence>
<dbReference type="SUPFAM" id="SSF46894">
    <property type="entry name" value="C-terminal effector domain of the bipartite response regulators"/>
    <property type="match status" value="1"/>
</dbReference>
<keyword evidence="3 5" id="KW-0238">DNA-binding</keyword>
<gene>
    <name evidence="7" type="ORF">AB2L28_04480</name>
</gene>
<dbReference type="PROSITE" id="PS51755">
    <property type="entry name" value="OMPR_PHOB"/>
    <property type="match status" value="1"/>
</dbReference>
<dbReference type="RefSeq" id="WP_370717529.1">
    <property type="nucleotide sequence ID" value="NZ_JBGGTQ010000002.1"/>
</dbReference>
<dbReference type="SMART" id="SM00862">
    <property type="entry name" value="Trans_reg_C"/>
    <property type="match status" value="1"/>
</dbReference>
<evidence type="ECO:0000256" key="1">
    <source>
        <dbReference type="ARBA" id="ARBA00005820"/>
    </source>
</evidence>
<dbReference type="EMBL" id="JBGGTQ010000002">
    <property type="protein sequence ID" value="MEZ0491487.1"/>
    <property type="molecule type" value="Genomic_DNA"/>
</dbReference>
<accession>A0ABV4I2Q8</accession>
<reference evidence="7 8" key="1">
    <citation type="submission" date="2024-07" db="EMBL/GenBank/DDBJ databases">
        <authorList>
            <person name="Thanompreechachai J."/>
            <person name="Duangmal K."/>
        </authorList>
    </citation>
    <scope>NUCLEOTIDE SEQUENCE [LARGE SCALE GENOMIC DNA]</scope>
    <source>
        <strain evidence="7 8">TBRC 1896</strain>
    </source>
</reference>
<evidence type="ECO:0000259" key="6">
    <source>
        <dbReference type="PROSITE" id="PS51755"/>
    </source>
</evidence>